<proteinExistence type="predicted"/>
<protein>
    <submittedName>
        <fullName evidence="1">Uncharacterized protein</fullName>
    </submittedName>
</protein>
<evidence type="ECO:0000313" key="1">
    <source>
        <dbReference type="EMBL" id="MBD2296007.1"/>
    </source>
</evidence>
<reference evidence="2" key="1">
    <citation type="journal article" date="2020" name="ISME J.">
        <title>Comparative genomics reveals insights into cyanobacterial evolution and habitat adaptation.</title>
        <authorList>
            <person name="Chen M.Y."/>
            <person name="Teng W.K."/>
            <person name="Zhao L."/>
            <person name="Hu C.X."/>
            <person name="Zhou Y.K."/>
            <person name="Han B.P."/>
            <person name="Song L.R."/>
            <person name="Shu W.S."/>
        </authorList>
    </citation>
    <scope>NUCLEOTIDE SEQUENCE [LARGE SCALE GENOMIC DNA]</scope>
    <source>
        <strain evidence="2">FACHB-251</strain>
    </source>
</reference>
<dbReference type="RefSeq" id="WP_190563907.1">
    <property type="nucleotide sequence ID" value="NZ_JACJQU010000017.1"/>
</dbReference>
<evidence type="ECO:0000313" key="2">
    <source>
        <dbReference type="Proteomes" id="UP000662185"/>
    </source>
</evidence>
<keyword evidence="2" id="KW-1185">Reference proteome</keyword>
<dbReference type="EMBL" id="JACJQU010000017">
    <property type="protein sequence ID" value="MBD2296007.1"/>
    <property type="molecule type" value="Genomic_DNA"/>
</dbReference>
<name>A0A926WK89_9NOST</name>
<dbReference type="AlphaFoldDB" id="A0A926WK89"/>
<dbReference type="Proteomes" id="UP000662185">
    <property type="component" value="Unassembled WGS sequence"/>
</dbReference>
<accession>A0A926WK89</accession>
<gene>
    <name evidence="1" type="ORF">H6G06_21635</name>
</gene>
<organism evidence="1 2">
    <name type="scientific">Anabaena sphaerica FACHB-251</name>
    <dbReference type="NCBI Taxonomy" id="2692883"/>
    <lineage>
        <taxon>Bacteria</taxon>
        <taxon>Bacillati</taxon>
        <taxon>Cyanobacteriota</taxon>
        <taxon>Cyanophyceae</taxon>
        <taxon>Nostocales</taxon>
        <taxon>Nostocaceae</taxon>
        <taxon>Anabaena</taxon>
    </lineage>
</organism>
<sequence>MANATLRYRARQKVGFIHHKQALWLCPFKVKVFSFSSSLQRRQETGGKKYELKL</sequence>
<comment type="caution">
    <text evidence="1">The sequence shown here is derived from an EMBL/GenBank/DDBJ whole genome shotgun (WGS) entry which is preliminary data.</text>
</comment>